<dbReference type="InterPro" id="IPR049142">
    <property type="entry name" value="MS_channel_1st"/>
</dbReference>
<name>A0ABT3YJN1_9HYPH</name>
<proteinExistence type="inferred from homology"/>
<keyword evidence="12" id="KW-1185">Reference proteome</keyword>
<feature type="transmembrane region" description="Helical" evidence="7">
    <location>
        <begin position="102"/>
        <end position="119"/>
    </location>
</feature>
<evidence type="ECO:0000259" key="8">
    <source>
        <dbReference type="Pfam" id="PF00924"/>
    </source>
</evidence>
<dbReference type="InterPro" id="IPR006685">
    <property type="entry name" value="MscS_channel_2nd"/>
</dbReference>
<dbReference type="InterPro" id="IPR023408">
    <property type="entry name" value="MscS_beta-dom_sf"/>
</dbReference>
<sequence>METLDLPRIAQDALTLLETGTAYFAQPWTFYQIGIIILCYLTGWLVSRRVEPWLESRARTIKGKPGLLRVIIAVMRRSHWIIFLILLTLIRTLTLELTWPSRTYLMALALALGWAWLAISVSSRIIHNRTVSRLIALAVFSYVALGILDLRPEATAFLEQMAIQLGDLRISALFILRTVVITAGFFWIANLLGNFFDSRINTVEDLSPSFKVLAGKVVKISIIIIAGMMALSSTGIDLTALTVFSGAVGVGLGFGLQKVVSNFISGVIILMDRSIKPGDTIALGETFGWIRELRARFVSVITRDGREYLIPNEDFITQQVVNWSFSDKLVRLDVDFGVSYDSDPHEVTKLAIAGAETVERVLDAPKPVCWMTAFGASSLDFRLRFWISDPQAGLTNVRGKVLLAMWDIFKENGVNIPFPHREIIMRSPVEVVRRDAPEAERETPGKI</sequence>
<dbReference type="Gene3D" id="2.30.30.60">
    <property type="match status" value="1"/>
</dbReference>
<dbReference type="InterPro" id="IPR011066">
    <property type="entry name" value="MscS_channel_C_sf"/>
</dbReference>
<evidence type="ECO:0000256" key="4">
    <source>
        <dbReference type="ARBA" id="ARBA00022692"/>
    </source>
</evidence>
<dbReference type="InterPro" id="IPR049278">
    <property type="entry name" value="MS_channel_C"/>
</dbReference>
<dbReference type="Pfam" id="PF21082">
    <property type="entry name" value="MS_channel_3rd"/>
    <property type="match status" value="1"/>
</dbReference>
<dbReference type="Proteomes" id="UP001081283">
    <property type="component" value="Unassembled WGS sequence"/>
</dbReference>
<evidence type="ECO:0000256" key="1">
    <source>
        <dbReference type="ARBA" id="ARBA00004651"/>
    </source>
</evidence>
<feature type="transmembrane region" description="Helical" evidence="7">
    <location>
        <begin position="170"/>
        <end position="192"/>
    </location>
</feature>
<comment type="subcellular location">
    <subcellularLocation>
        <location evidence="1">Cell membrane</location>
        <topology evidence="1">Multi-pass membrane protein</topology>
    </subcellularLocation>
</comment>
<dbReference type="InterPro" id="IPR052702">
    <property type="entry name" value="MscS-like_channel"/>
</dbReference>
<feature type="transmembrane region" description="Helical" evidence="7">
    <location>
        <begin position="131"/>
        <end position="150"/>
    </location>
</feature>
<protein>
    <submittedName>
        <fullName evidence="11">Mechanosensitive ion channel</fullName>
    </submittedName>
</protein>
<dbReference type="Gene3D" id="3.30.70.100">
    <property type="match status" value="1"/>
</dbReference>
<feature type="domain" description="Mechanosensitive ion channel MscS C-terminal" evidence="9">
    <location>
        <begin position="333"/>
        <end position="416"/>
    </location>
</feature>
<keyword evidence="3" id="KW-1003">Cell membrane</keyword>
<dbReference type="PANTHER" id="PTHR30347:SF1">
    <property type="entry name" value="MECHANOSENSITIVE CHANNEL MSCK"/>
    <property type="match status" value="1"/>
</dbReference>
<dbReference type="RefSeq" id="WP_267613955.1">
    <property type="nucleotide sequence ID" value="NZ_JAOVZQ010000001.1"/>
</dbReference>
<evidence type="ECO:0000313" key="11">
    <source>
        <dbReference type="EMBL" id="MCY0096109.1"/>
    </source>
</evidence>
<dbReference type="Pfam" id="PF21088">
    <property type="entry name" value="MS_channel_1st"/>
    <property type="match status" value="1"/>
</dbReference>
<keyword evidence="6 7" id="KW-0472">Membrane</keyword>
<reference evidence="11" key="1">
    <citation type="submission" date="2022-10" db="EMBL/GenBank/DDBJ databases">
        <title>Hoeflea sp. J2-29, isolated from marine algae.</title>
        <authorList>
            <person name="Kristyanto S."/>
            <person name="Kim J.M."/>
            <person name="Jeon C.O."/>
        </authorList>
    </citation>
    <scope>NUCLEOTIDE SEQUENCE</scope>
    <source>
        <strain evidence="11">J2-29</strain>
    </source>
</reference>
<dbReference type="InterPro" id="IPR011014">
    <property type="entry name" value="MscS_channel_TM-2"/>
</dbReference>
<evidence type="ECO:0000256" key="7">
    <source>
        <dbReference type="SAM" id="Phobius"/>
    </source>
</evidence>
<keyword evidence="4 7" id="KW-0812">Transmembrane</keyword>
<feature type="transmembrane region" description="Helical" evidence="7">
    <location>
        <begin position="67"/>
        <end position="90"/>
    </location>
</feature>
<evidence type="ECO:0000256" key="6">
    <source>
        <dbReference type="ARBA" id="ARBA00023136"/>
    </source>
</evidence>
<accession>A0ABT3YJN1</accession>
<dbReference type="PANTHER" id="PTHR30347">
    <property type="entry name" value="POTASSIUM CHANNEL RELATED"/>
    <property type="match status" value="1"/>
</dbReference>
<feature type="transmembrane region" description="Helical" evidence="7">
    <location>
        <begin position="213"/>
        <end position="232"/>
    </location>
</feature>
<dbReference type="Pfam" id="PF00924">
    <property type="entry name" value="MS_channel_2nd"/>
    <property type="match status" value="1"/>
</dbReference>
<feature type="transmembrane region" description="Helical" evidence="7">
    <location>
        <begin position="28"/>
        <end position="46"/>
    </location>
</feature>
<feature type="domain" description="Mechanosensitive ion channel transmembrane helices 2/3" evidence="10">
    <location>
        <begin position="216"/>
        <end position="257"/>
    </location>
</feature>
<evidence type="ECO:0000256" key="5">
    <source>
        <dbReference type="ARBA" id="ARBA00022989"/>
    </source>
</evidence>
<gene>
    <name evidence="11" type="ORF">OEG82_19115</name>
</gene>
<dbReference type="SUPFAM" id="SSF82861">
    <property type="entry name" value="Mechanosensitive channel protein MscS (YggB), transmembrane region"/>
    <property type="match status" value="1"/>
</dbReference>
<comment type="caution">
    <text evidence="11">The sequence shown here is derived from an EMBL/GenBank/DDBJ whole genome shotgun (WGS) entry which is preliminary data.</text>
</comment>
<comment type="similarity">
    <text evidence="2">Belongs to the MscS (TC 1.A.23) family.</text>
</comment>
<evidence type="ECO:0000259" key="9">
    <source>
        <dbReference type="Pfam" id="PF21082"/>
    </source>
</evidence>
<evidence type="ECO:0000256" key="2">
    <source>
        <dbReference type="ARBA" id="ARBA00008017"/>
    </source>
</evidence>
<dbReference type="InterPro" id="IPR010920">
    <property type="entry name" value="LSM_dom_sf"/>
</dbReference>
<dbReference type="SUPFAM" id="SSF50182">
    <property type="entry name" value="Sm-like ribonucleoproteins"/>
    <property type="match status" value="1"/>
</dbReference>
<organism evidence="11 12">
    <name type="scientific">Hoeflea ulvae</name>
    <dbReference type="NCBI Taxonomy" id="2983764"/>
    <lineage>
        <taxon>Bacteria</taxon>
        <taxon>Pseudomonadati</taxon>
        <taxon>Pseudomonadota</taxon>
        <taxon>Alphaproteobacteria</taxon>
        <taxon>Hyphomicrobiales</taxon>
        <taxon>Rhizobiaceae</taxon>
        <taxon>Hoeflea</taxon>
    </lineage>
</organism>
<evidence type="ECO:0000313" key="12">
    <source>
        <dbReference type="Proteomes" id="UP001081283"/>
    </source>
</evidence>
<dbReference type="EMBL" id="JAOVZQ010000001">
    <property type="protein sequence ID" value="MCY0096109.1"/>
    <property type="molecule type" value="Genomic_DNA"/>
</dbReference>
<keyword evidence="5 7" id="KW-1133">Transmembrane helix</keyword>
<dbReference type="Gene3D" id="1.10.287.1260">
    <property type="match status" value="1"/>
</dbReference>
<evidence type="ECO:0000256" key="3">
    <source>
        <dbReference type="ARBA" id="ARBA00022475"/>
    </source>
</evidence>
<dbReference type="SUPFAM" id="SSF82689">
    <property type="entry name" value="Mechanosensitive channel protein MscS (YggB), C-terminal domain"/>
    <property type="match status" value="1"/>
</dbReference>
<feature type="domain" description="Mechanosensitive ion channel MscS" evidence="8">
    <location>
        <begin position="259"/>
        <end position="324"/>
    </location>
</feature>
<evidence type="ECO:0000259" key="10">
    <source>
        <dbReference type="Pfam" id="PF21088"/>
    </source>
</evidence>